<dbReference type="STRING" id="63057.A0A2P5FGT5"/>
<feature type="region of interest" description="Disordered" evidence="6">
    <location>
        <begin position="66"/>
        <end position="86"/>
    </location>
</feature>
<organism evidence="9 10">
    <name type="scientific">Trema orientale</name>
    <name type="common">Charcoal tree</name>
    <name type="synonym">Celtis orientalis</name>
    <dbReference type="NCBI Taxonomy" id="63057"/>
    <lineage>
        <taxon>Eukaryota</taxon>
        <taxon>Viridiplantae</taxon>
        <taxon>Streptophyta</taxon>
        <taxon>Embryophyta</taxon>
        <taxon>Tracheophyta</taxon>
        <taxon>Spermatophyta</taxon>
        <taxon>Magnoliopsida</taxon>
        <taxon>eudicotyledons</taxon>
        <taxon>Gunneridae</taxon>
        <taxon>Pentapetalae</taxon>
        <taxon>rosids</taxon>
        <taxon>fabids</taxon>
        <taxon>Rosales</taxon>
        <taxon>Cannabaceae</taxon>
        <taxon>Trema</taxon>
    </lineage>
</organism>
<dbReference type="InterPro" id="IPR045019">
    <property type="entry name" value="BETA-OHASE-like"/>
</dbReference>
<gene>
    <name evidence="9" type="ORF">TorRG33x02_073610</name>
</gene>
<evidence type="ECO:0000256" key="1">
    <source>
        <dbReference type="ARBA" id="ARBA00004508"/>
    </source>
</evidence>
<reference evidence="10" key="1">
    <citation type="submission" date="2016-06" db="EMBL/GenBank/DDBJ databases">
        <title>Parallel loss of symbiosis genes in relatives of nitrogen-fixing non-legume Parasponia.</title>
        <authorList>
            <person name="Van Velzen R."/>
            <person name="Holmer R."/>
            <person name="Bu F."/>
            <person name="Rutten L."/>
            <person name="Van Zeijl A."/>
            <person name="Liu W."/>
            <person name="Santuari L."/>
            <person name="Cao Q."/>
            <person name="Sharma T."/>
            <person name="Shen D."/>
            <person name="Roswanjaya Y."/>
            <person name="Wardhani T."/>
            <person name="Kalhor M.S."/>
            <person name="Jansen J."/>
            <person name="Van den Hoogen J."/>
            <person name="Gungor B."/>
            <person name="Hartog M."/>
            <person name="Hontelez J."/>
            <person name="Verver J."/>
            <person name="Yang W.-C."/>
            <person name="Schijlen E."/>
            <person name="Repin R."/>
            <person name="Schilthuizen M."/>
            <person name="Schranz E."/>
            <person name="Heidstra R."/>
            <person name="Miyata K."/>
            <person name="Fedorova E."/>
            <person name="Kohlen W."/>
            <person name="Bisseling T."/>
            <person name="Smit S."/>
            <person name="Geurts R."/>
        </authorList>
    </citation>
    <scope>NUCLEOTIDE SEQUENCE [LARGE SCALE GENOMIC DNA]</scope>
    <source>
        <strain evidence="10">cv. RG33-2</strain>
    </source>
</reference>
<dbReference type="EC" id="1.14.15.24" evidence="5"/>
<dbReference type="InterPro" id="IPR006694">
    <property type="entry name" value="Fatty_acid_hydroxylase"/>
</dbReference>
<keyword evidence="7" id="KW-1133">Transmembrane helix</keyword>
<feature type="transmembrane region" description="Helical" evidence="7">
    <location>
        <begin position="106"/>
        <end position="129"/>
    </location>
</feature>
<sequence>MAAGLSTALTPKPFRFIQSSYLLPKHTSSPTLFPLNLCPRWTILRARPRLCVAVCVIMEDKKQSGTSSSTQVEISPENLPDTNNAVDSQISPRVAEKLARKRSERFTYLVAAVMSSFGITSMAVMAVYYRFYWQMEGGEVPLSEMFGTFALSVGAAVGMEFWARWAHKALWHASLWNMHESHHRPREGPFELNDVFAIVNAVPAIALLSYGFFHKGLVPGLCFGGGLGITVFGMAYMFVHDGLVHKRFPVGPIANVPYFRKVAAAHSLHHSDKFEGVPYGLFLGPKELEEVGGLEELEKEINRRAKSYKNS</sequence>
<comment type="caution">
    <text evidence="9">The sequence shown here is derived from an EMBL/GenBank/DDBJ whole genome shotgun (WGS) entry which is preliminary data.</text>
</comment>
<dbReference type="GO" id="GO:0016119">
    <property type="term" value="P:carotene metabolic process"/>
    <property type="evidence" value="ECO:0007669"/>
    <property type="project" value="TreeGrafter"/>
</dbReference>
<accession>A0A2P5FGT5</accession>
<comment type="similarity">
    <text evidence="2">Belongs to the sterol desaturase family.</text>
</comment>
<evidence type="ECO:0000313" key="9">
    <source>
        <dbReference type="EMBL" id="PON96982.1"/>
    </source>
</evidence>
<dbReference type="GO" id="GO:0016123">
    <property type="term" value="P:xanthophyll biosynthetic process"/>
    <property type="evidence" value="ECO:0007669"/>
    <property type="project" value="TreeGrafter"/>
</dbReference>
<dbReference type="GO" id="GO:0005506">
    <property type="term" value="F:iron ion binding"/>
    <property type="evidence" value="ECO:0007669"/>
    <property type="project" value="InterPro"/>
</dbReference>
<feature type="transmembrane region" description="Helical" evidence="7">
    <location>
        <begin position="149"/>
        <end position="171"/>
    </location>
</feature>
<evidence type="ECO:0000256" key="2">
    <source>
        <dbReference type="ARBA" id="ARBA00009324"/>
    </source>
</evidence>
<dbReference type="PANTHER" id="PTHR31899:SF9">
    <property type="entry name" value="BETA-CAROTENE 3-HYDROXYLASE 1, CHLOROPLASTIC"/>
    <property type="match status" value="1"/>
</dbReference>
<name>A0A2P5FGT5_TREOI</name>
<dbReference type="Proteomes" id="UP000237000">
    <property type="component" value="Unassembled WGS sequence"/>
</dbReference>
<dbReference type="InParanoid" id="A0A2P5FGT5"/>
<dbReference type="Pfam" id="PF04116">
    <property type="entry name" value="FA_hydroxylase"/>
    <property type="match status" value="1"/>
</dbReference>
<proteinExistence type="inferred from homology"/>
<dbReference type="AlphaFoldDB" id="A0A2P5FGT5"/>
<evidence type="ECO:0000256" key="3">
    <source>
        <dbReference type="ARBA" id="ARBA00022746"/>
    </source>
</evidence>
<evidence type="ECO:0000313" key="10">
    <source>
        <dbReference type="Proteomes" id="UP000237000"/>
    </source>
</evidence>
<keyword evidence="4" id="KW-0560">Oxidoreductase</keyword>
<keyword evidence="10" id="KW-1185">Reference proteome</keyword>
<feature type="transmembrane region" description="Helical" evidence="7">
    <location>
        <begin position="218"/>
        <end position="239"/>
    </location>
</feature>
<feature type="domain" description="Fatty acid hydroxylase" evidence="8">
    <location>
        <begin position="155"/>
        <end position="283"/>
    </location>
</feature>
<dbReference type="FunCoup" id="A0A2P5FGT5">
    <property type="interactions" value="228"/>
</dbReference>
<dbReference type="GO" id="GO:0031969">
    <property type="term" value="C:chloroplast membrane"/>
    <property type="evidence" value="ECO:0007669"/>
    <property type="project" value="UniProtKB-SubCell"/>
</dbReference>
<protein>
    <recommendedName>
        <fullName evidence="5">beta-carotene 3-hydroxylase</fullName>
        <ecNumber evidence="5">1.14.15.24</ecNumber>
    </recommendedName>
</protein>
<dbReference type="GO" id="GO:0010291">
    <property type="term" value="F:beta-carotene 3-hydroxylase activity"/>
    <property type="evidence" value="ECO:0007669"/>
    <property type="project" value="UniProtKB-EC"/>
</dbReference>
<keyword evidence="7" id="KW-0472">Membrane</keyword>
<evidence type="ECO:0000256" key="7">
    <source>
        <dbReference type="SAM" id="Phobius"/>
    </source>
</evidence>
<keyword evidence="3" id="KW-0125">Carotenoid biosynthesis</keyword>
<dbReference type="OrthoDB" id="9990796at2759"/>
<evidence type="ECO:0000259" key="8">
    <source>
        <dbReference type="Pfam" id="PF04116"/>
    </source>
</evidence>
<dbReference type="PANTHER" id="PTHR31899">
    <property type="entry name" value="BETA-CAROTENE 3-HYDROXYLASE 1, CHLOROPLASTIC"/>
    <property type="match status" value="1"/>
</dbReference>
<evidence type="ECO:0000256" key="5">
    <source>
        <dbReference type="ARBA" id="ARBA00026097"/>
    </source>
</evidence>
<evidence type="ECO:0000256" key="6">
    <source>
        <dbReference type="SAM" id="MobiDB-lite"/>
    </source>
</evidence>
<comment type="subcellular location">
    <subcellularLocation>
        <location evidence="1">Plastid</location>
        <location evidence="1">Chloroplast membrane</location>
        <topology evidence="1">Multi-pass membrane protein</topology>
    </subcellularLocation>
</comment>
<feature type="transmembrane region" description="Helical" evidence="7">
    <location>
        <begin position="192"/>
        <end position="212"/>
    </location>
</feature>
<dbReference type="EMBL" id="JXTC01000035">
    <property type="protein sequence ID" value="PON96982.1"/>
    <property type="molecule type" value="Genomic_DNA"/>
</dbReference>
<keyword evidence="7" id="KW-0812">Transmembrane</keyword>
<evidence type="ECO:0000256" key="4">
    <source>
        <dbReference type="ARBA" id="ARBA00023002"/>
    </source>
</evidence>